<protein>
    <recommendedName>
        <fullName evidence="3">Isoprenyl transferase</fullName>
    </recommendedName>
</protein>
<dbReference type="GO" id="GO:0005829">
    <property type="term" value="C:cytosol"/>
    <property type="evidence" value="ECO:0007669"/>
    <property type="project" value="TreeGrafter"/>
</dbReference>
<reference evidence="2" key="1">
    <citation type="submission" date="2018-05" db="EMBL/GenBank/DDBJ databases">
        <authorList>
            <person name="Lanie J.A."/>
            <person name="Ng W.-L."/>
            <person name="Kazmierczak K.M."/>
            <person name="Andrzejewski T.M."/>
            <person name="Davidsen T.M."/>
            <person name="Wayne K.J."/>
            <person name="Tettelin H."/>
            <person name="Glass J.I."/>
            <person name="Rusch D."/>
            <person name="Podicherti R."/>
            <person name="Tsui H.-C.T."/>
            <person name="Winkler M.E."/>
        </authorList>
    </citation>
    <scope>NUCLEOTIDE SEQUENCE</scope>
</reference>
<proteinExistence type="predicted"/>
<dbReference type="PANTHER" id="PTHR10291:SF0">
    <property type="entry name" value="DEHYDRODOLICHYL DIPHOSPHATE SYNTHASE 2"/>
    <property type="match status" value="1"/>
</dbReference>
<evidence type="ECO:0000256" key="1">
    <source>
        <dbReference type="ARBA" id="ARBA00022679"/>
    </source>
</evidence>
<organism evidence="2">
    <name type="scientific">marine metagenome</name>
    <dbReference type="NCBI Taxonomy" id="408172"/>
    <lineage>
        <taxon>unclassified sequences</taxon>
        <taxon>metagenomes</taxon>
        <taxon>ecological metagenomes</taxon>
    </lineage>
</organism>
<dbReference type="SUPFAM" id="SSF64005">
    <property type="entry name" value="Undecaprenyl diphosphate synthase"/>
    <property type="match status" value="1"/>
</dbReference>
<evidence type="ECO:0000313" key="2">
    <source>
        <dbReference type="EMBL" id="SVB79921.1"/>
    </source>
</evidence>
<feature type="non-terminal residue" evidence="2">
    <location>
        <position position="66"/>
    </location>
</feature>
<dbReference type="InterPro" id="IPR001441">
    <property type="entry name" value="UPP_synth-like"/>
</dbReference>
<dbReference type="AlphaFoldDB" id="A0A382H0E8"/>
<dbReference type="PANTHER" id="PTHR10291">
    <property type="entry name" value="DEHYDRODOLICHYL DIPHOSPHATE SYNTHASE FAMILY MEMBER"/>
    <property type="match status" value="1"/>
</dbReference>
<dbReference type="Pfam" id="PF01255">
    <property type="entry name" value="Prenyltransf"/>
    <property type="match status" value="1"/>
</dbReference>
<accession>A0A382H0E8</accession>
<evidence type="ECO:0008006" key="3">
    <source>
        <dbReference type="Google" id="ProtNLM"/>
    </source>
</evidence>
<dbReference type="InterPro" id="IPR036424">
    <property type="entry name" value="UPP_synth-like_sf"/>
</dbReference>
<dbReference type="Gene3D" id="3.40.1180.10">
    <property type="entry name" value="Decaprenyl diphosphate synthase-like"/>
    <property type="match status" value="1"/>
</dbReference>
<sequence>MPKHVGIIMDGNGRWATERLYPRVYGHRNAVKAVRATGEAAVELELEVLTLYAFSTENWQRPAQEV</sequence>
<gene>
    <name evidence="2" type="ORF">METZ01_LOCUS232775</name>
</gene>
<keyword evidence="1" id="KW-0808">Transferase</keyword>
<dbReference type="GO" id="GO:0000287">
    <property type="term" value="F:magnesium ion binding"/>
    <property type="evidence" value="ECO:0007669"/>
    <property type="project" value="TreeGrafter"/>
</dbReference>
<dbReference type="EMBL" id="UINC01058068">
    <property type="protein sequence ID" value="SVB79921.1"/>
    <property type="molecule type" value="Genomic_DNA"/>
</dbReference>
<dbReference type="GO" id="GO:0008834">
    <property type="term" value="F:ditrans,polycis-undecaprenyl-diphosphate synthase [(2E,6E)-farnesyl-diphosphate specific] activity"/>
    <property type="evidence" value="ECO:0007669"/>
    <property type="project" value="TreeGrafter"/>
</dbReference>
<dbReference type="GO" id="GO:0016094">
    <property type="term" value="P:polyprenol biosynthetic process"/>
    <property type="evidence" value="ECO:0007669"/>
    <property type="project" value="TreeGrafter"/>
</dbReference>
<name>A0A382H0E8_9ZZZZ</name>